<comment type="function">
    <text evidence="2 12">Catalyzes a salvage reaction resulting in the formation of AMP, that is energically less costly than de novo synthesis.</text>
</comment>
<feature type="domain" description="Phosphoribosyltransferase" evidence="13">
    <location>
        <begin position="45"/>
        <end position="151"/>
    </location>
</feature>
<evidence type="ECO:0000256" key="9">
    <source>
        <dbReference type="ARBA" id="ARBA00022676"/>
    </source>
</evidence>
<dbReference type="Proteomes" id="UP000214688">
    <property type="component" value="Chromosome"/>
</dbReference>
<dbReference type="CDD" id="cd06223">
    <property type="entry name" value="PRTases_typeI"/>
    <property type="match status" value="1"/>
</dbReference>
<dbReference type="GO" id="GO:0003999">
    <property type="term" value="F:adenine phosphoribosyltransferase activity"/>
    <property type="evidence" value="ECO:0007669"/>
    <property type="project" value="UniProtKB-UniRule"/>
</dbReference>
<evidence type="ECO:0000256" key="7">
    <source>
        <dbReference type="ARBA" id="ARBA00011893"/>
    </source>
</evidence>
<evidence type="ECO:0000256" key="6">
    <source>
        <dbReference type="ARBA" id="ARBA00011738"/>
    </source>
</evidence>
<keyword evidence="11 12" id="KW-0660">Purine salvage</keyword>
<name>A0A223CZW2_9BACL</name>
<protein>
    <recommendedName>
        <fullName evidence="7 12">Adenine phosphoribosyltransferase</fullName>
        <shortName evidence="12">APRT</shortName>
        <ecNumber evidence="7 12">2.4.2.7</ecNumber>
    </recommendedName>
</protein>
<dbReference type="EC" id="2.4.2.7" evidence="7 12"/>
<comment type="subcellular location">
    <subcellularLocation>
        <location evidence="3 12">Cytoplasm</location>
    </subcellularLocation>
</comment>
<dbReference type="GO" id="GO:0005737">
    <property type="term" value="C:cytoplasm"/>
    <property type="evidence" value="ECO:0007669"/>
    <property type="project" value="UniProtKB-SubCell"/>
</dbReference>
<dbReference type="SUPFAM" id="SSF53271">
    <property type="entry name" value="PRTase-like"/>
    <property type="match status" value="1"/>
</dbReference>
<evidence type="ECO:0000256" key="8">
    <source>
        <dbReference type="ARBA" id="ARBA00022490"/>
    </source>
</evidence>
<dbReference type="NCBIfam" id="TIGR01090">
    <property type="entry name" value="apt"/>
    <property type="match status" value="1"/>
</dbReference>
<comment type="pathway">
    <text evidence="4 12">Purine metabolism; AMP biosynthesis via salvage pathway; AMP from adenine: step 1/1.</text>
</comment>
<dbReference type="InterPro" id="IPR000836">
    <property type="entry name" value="PRTase_dom"/>
</dbReference>
<dbReference type="Gene3D" id="3.40.50.2020">
    <property type="match status" value="1"/>
</dbReference>
<evidence type="ECO:0000256" key="5">
    <source>
        <dbReference type="ARBA" id="ARBA00008391"/>
    </source>
</evidence>
<dbReference type="PANTHER" id="PTHR32315:SF3">
    <property type="entry name" value="ADENINE PHOSPHORIBOSYLTRANSFERASE"/>
    <property type="match status" value="1"/>
</dbReference>
<reference evidence="14 15" key="1">
    <citation type="journal article" date="2015" name="Int. J. Syst. Evol. Microbiol.">
        <title>Tumebacillus algifaecis sp. nov., isolated from decomposing algal scum.</title>
        <authorList>
            <person name="Wu Y.F."/>
            <person name="Zhang B."/>
            <person name="Xing P."/>
            <person name="Wu Q.L."/>
            <person name="Liu S.J."/>
        </authorList>
    </citation>
    <scope>NUCLEOTIDE SEQUENCE [LARGE SCALE GENOMIC DNA]</scope>
    <source>
        <strain evidence="14 15">THMBR28</strain>
    </source>
</reference>
<comment type="subunit">
    <text evidence="6 12">Homodimer.</text>
</comment>
<dbReference type="EMBL" id="CP022657">
    <property type="protein sequence ID" value="ASS74637.1"/>
    <property type="molecule type" value="Genomic_DNA"/>
</dbReference>
<dbReference type="RefSeq" id="WP_094235887.1">
    <property type="nucleotide sequence ID" value="NZ_CP022657.1"/>
</dbReference>
<dbReference type="GO" id="GO:0016208">
    <property type="term" value="F:AMP binding"/>
    <property type="evidence" value="ECO:0007669"/>
    <property type="project" value="TreeGrafter"/>
</dbReference>
<keyword evidence="15" id="KW-1185">Reference proteome</keyword>
<evidence type="ECO:0000256" key="10">
    <source>
        <dbReference type="ARBA" id="ARBA00022679"/>
    </source>
</evidence>
<comment type="similarity">
    <text evidence="5 12">Belongs to the purine/pyrimidine phosphoribosyltransferase family.</text>
</comment>
<dbReference type="NCBIfam" id="NF002636">
    <property type="entry name" value="PRK02304.1-5"/>
    <property type="match status" value="1"/>
</dbReference>
<dbReference type="Pfam" id="PF00156">
    <property type="entry name" value="Pribosyltran"/>
    <property type="match status" value="1"/>
</dbReference>
<evidence type="ECO:0000256" key="2">
    <source>
        <dbReference type="ARBA" id="ARBA00003968"/>
    </source>
</evidence>
<dbReference type="PANTHER" id="PTHR32315">
    <property type="entry name" value="ADENINE PHOSPHORIBOSYLTRANSFERASE"/>
    <property type="match status" value="1"/>
</dbReference>
<keyword evidence="9 12" id="KW-0328">Glycosyltransferase</keyword>
<keyword evidence="8 12" id="KW-0963">Cytoplasm</keyword>
<dbReference type="NCBIfam" id="NF002634">
    <property type="entry name" value="PRK02304.1-3"/>
    <property type="match status" value="1"/>
</dbReference>
<keyword evidence="10 12" id="KW-0808">Transferase</keyword>
<evidence type="ECO:0000313" key="15">
    <source>
        <dbReference type="Proteomes" id="UP000214688"/>
    </source>
</evidence>
<organism evidence="14 15">
    <name type="scientific">Tumebacillus algifaecis</name>
    <dbReference type="NCBI Taxonomy" id="1214604"/>
    <lineage>
        <taxon>Bacteria</taxon>
        <taxon>Bacillati</taxon>
        <taxon>Bacillota</taxon>
        <taxon>Bacilli</taxon>
        <taxon>Bacillales</taxon>
        <taxon>Alicyclobacillaceae</taxon>
        <taxon>Tumebacillus</taxon>
    </lineage>
</organism>
<dbReference type="FunFam" id="3.40.50.2020:FF:000004">
    <property type="entry name" value="Adenine phosphoribosyltransferase"/>
    <property type="match status" value="1"/>
</dbReference>
<evidence type="ECO:0000256" key="12">
    <source>
        <dbReference type="HAMAP-Rule" id="MF_00004"/>
    </source>
</evidence>
<evidence type="ECO:0000256" key="11">
    <source>
        <dbReference type="ARBA" id="ARBA00022726"/>
    </source>
</evidence>
<evidence type="ECO:0000256" key="3">
    <source>
        <dbReference type="ARBA" id="ARBA00004496"/>
    </source>
</evidence>
<comment type="catalytic activity">
    <reaction evidence="1 12">
        <text>AMP + diphosphate = 5-phospho-alpha-D-ribose 1-diphosphate + adenine</text>
        <dbReference type="Rhea" id="RHEA:16609"/>
        <dbReference type="ChEBI" id="CHEBI:16708"/>
        <dbReference type="ChEBI" id="CHEBI:33019"/>
        <dbReference type="ChEBI" id="CHEBI:58017"/>
        <dbReference type="ChEBI" id="CHEBI:456215"/>
        <dbReference type="EC" id="2.4.2.7"/>
    </reaction>
</comment>
<dbReference type="GO" id="GO:0044209">
    <property type="term" value="P:AMP salvage"/>
    <property type="evidence" value="ECO:0007669"/>
    <property type="project" value="UniProtKB-UniRule"/>
</dbReference>
<dbReference type="GO" id="GO:0006166">
    <property type="term" value="P:purine ribonucleoside salvage"/>
    <property type="evidence" value="ECO:0007669"/>
    <property type="project" value="UniProtKB-UniRule"/>
</dbReference>
<dbReference type="GO" id="GO:0002055">
    <property type="term" value="F:adenine binding"/>
    <property type="evidence" value="ECO:0007669"/>
    <property type="project" value="TreeGrafter"/>
</dbReference>
<dbReference type="HAMAP" id="MF_00004">
    <property type="entry name" value="Aden_phosphoribosyltr"/>
    <property type="match status" value="1"/>
</dbReference>
<dbReference type="InterPro" id="IPR050054">
    <property type="entry name" value="UPRTase/APRTase"/>
</dbReference>
<dbReference type="GO" id="GO:0006168">
    <property type="term" value="P:adenine salvage"/>
    <property type="evidence" value="ECO:0007669"/>
    <property type="project" value="InterPro"/>
</dbReference>
<evidence type="ECO:0000256" key="1">
    <source>
        <dbReference type="ARBA" id="ARBA00000868"/>
    </source>
</evidence>
<proteinExistence type="inferred from homology"/>
<dbReference type="UniPathway" id="UPA00588">
    <property type="reaction ID" value="UER00646"/>
</dbReference>
<evidence type="ECO:0000259" key="13">
    <source>
        <dbReference type="Pfam" id="PF00156"/>
    </source>
</evidence>
<accession>A0A223CZW2</accession>
<dbReference type="AlphaFoldDB" id="A0A223CZW2"/>
<dbReference type="InterPro" id="IPR029057">
    <property type="entry name" value="PRTase-like"/>
</dbReference>
<gene>
    <name evidence="12" type="primary">apt</name>
    <name evidence="14" type="ORF">CIG75_06405</name>
</gene>
<evidence type="ECO:0000313" key="14">
    <source>
        <dbReference type="EMBL" id="ASS74637.1"/>
    </source>
</evidence>
<sequence>MNFKEKIRVISDFPSPGIRFKDITTLLNDGEAFRAAIDDFKNFAAERDADIIAGPESRGFVLAAPMAYGLSKGFVPIRKPGKLPHETISVDYALEYGKDSLEIHKDAIQPGQRVIIADDLLATGGTIEATIQLVESLGAKVVGVCFLVELTYLNGREKLNGYDVFSLVQY</sequence>
<dbReference type="KEGG" id="tab:CIG75_06405"/>
<dbReference type="InterPro" id="IPR005764">
    <property type="entry name" value="Ade_phspho_trans"/>
</dbReference>
<dbReference type="OrthoDB" id="9803963at2"/>
<dbReference type="NCBIfam" id="NF002633">
    <property type="entry name" value="PRK02304.1-2"/>
    <property type="match status" value="1"/>
</dbReference>
<evidence type="ECO:0000256" key="4">
    <source>
        <dbReference type="ARBA" id="ARBA00004659"/>
    </source>
</evidence>